<name>A0A1I1D832_9ACTN</name>
<keyword evidence="2" id="KW-1185">Reference proteome</keyword>
<accession>A0A1I1D832</accession>
<proteinExistence type="predicted"/>
<dbReference type="OrthoDB" id="5143202at2"/>
<sequence length="318" mass="35347">MDDIDPRQTLVSARARRLEGSEPPHLDGSLDRVRRGYYRPAGPPLTPSQLYRLRIYATSEARTETLVFSHASAAELWGCPQLNADTKLVHTTRPGKARRTAAGVATHRARIPDEHVVQLPDGLLVTSREWTAVQVAAALVLPNSLLPLDHLIRLLNEDPDGDPGGVAVVERLVALIPPRMKGGARAERNLRLADARSGSAGESLSRGQMEILQVPRPQLQTRFPRVDQPGDDVVDFDWPELESFGEFDGQGKYFDSALTDGRTPQQVLWDEKLREDRIRRHRPHVARWGWHIAMSRERLGKVLALAGVRPGTRAKGSP</sequence>
<dbReference type="STRING" id="574651.SAMN04487968_10178"/>
<evidence type="ECO:0000313" key="1">
    <source>
        <dbReference type="EMBL" id="SFB71075.1"/>
    </source>
</evidence>
<dbReference type="EMBL" id="FOLB01000001">
    <property type="protein sequence ID" value="SFB71075.1"/>
    <property type="molecule type" value="Genomic_DNA"/>
</dbReference>
<reference evidence="1 2" key="1">
    <citation type="submission" date="2016-10" db="EMBL/GenBank/DDBJ databases">
        <authorList>
            <person name="de Groot N.N."/>
        </authorList>
    </citation>
    <scope>NUCLEOTIDE SEQUENCE [LARGE SCALE GENOMIC DNA]</scope>
    <source>
        <strain evidence="1 2">CGMCC 1.7056</strain>
    </source>
</reference>
<gene>
    <name evidence="1" type="ORF">SAMN04487968_10178</name>
</gene>
<protein>
    <submittedName>
        <fullName evidence="1">Transcriptional regulator, AbiEi antitoxin, Type IV TA system</fullName>
    </submittedName>
</protein>
<dbReference type="Proteomes" id="UP000198832">
    <property type="component" value="Unassembled WGS sequence"/>
</dbReference>
<dbReference type="AlphaFoldDB" id="A0A1I1D832"/>
<dbReference type="RefSeq" id="WP_091118952.1">
    <property type="nucleotide sequence ID" value="NZ_FOLB01000001.1"/>
</dbReference>
<evidence type="ECO:0000313" key="2">
    <source>
        <dbReference type="Proteomes" id="UP000198832"/>
    </source>
</evidence>
<organism evidence="1 2">
    <name type="scientific">Nocardioides terrae</name>
    <dbReference type="NCBI Taxonomy" id="574651"/>
    <lineage>
        <taxon>Bacteria</taxon>
        <taxon>Bacillati</taxon>
        <taxon>Actinomycetota</taxon>
        <taxon>Actinomycetes</taxon>
        <taxon>Propionibacteriales</taxon>
        <taxon>Nocardioidaceae</taxon>
        <taxon>Nocardioides</taxon>
    </lineage>
</organism>